<reference evidence="1" key="2">
    <citation type="submission" date="2023-04" db="EMBL/GenBank/DDBJ databases">
        <authorList>
            <person name="Bu L."/>
            <person name="Lu L."/>
            <person name="Laidemitt M.R."/>
            <person name="Zhang S.M."/>
            <person name="Mutuku M."/>
            <person name="Mkoji G."/>
            <person name="Steinauer M."/>
            <person name="Loker E.S."/>
        </authorList>
    </citation>
    <scope>NUCLEOTIDE SEQUENCE</scope>
    <source>
        <strain evidence="1">KasaAsao</strain>
        <tissue evidence="1">Whole Snail</tissue>
    </source>
</reference>
<gene>
    <name evidence="1" type="ORF">Bpfe_025455</name>
</gene>
<reference evidence="1" key="1">
    <citation type="journal article" date="2023" name="PLoS Negl. Trop. Dis.">
        <title>A genome sequence for Biomphalaria pfeifferi, the major vector snail for the human-infecting parasite Schistosoma mansoni.</title>
        <authorList>
            <person name="Bu L."/>
            <person name="Lu L."/>
            <person name="Laidemitt M.R."/>
            <person name="Zhang S.M."/>
            <person name="Mutuku M."/>
            <person name="Mkoji G."/>
            <person name="Steinauer M."/>
            <person name="Loker E.S."/>
        </authorList>
    </citation>
    <scope>NUCLEOTIDE SEQUENCE</scope>
    <source>
        <strain evidence="1">KasaAsao</strain>
    </source>
</reference>
<feature type="non-terminal residue" evidence="1">
    <location>
        <position position="1"/>
    </location>
</feature>
<feature type="non-terminal residue" evidence="1">
    <location>
        <position position="50"/>
    </location>
</feature>
<evidence type="ECO:0000313" key="1">
    <source>
        <dbReference type="EMBL" id="KAK0045072.1"/>
    </source>
</evidence>
<accession>A0AAD8AZ72</accession>
<proteinExistence type="predicted"/>
<keyword evidence="2" id="KW-1185">Reference proteome</keyword>
<dbReference type="EMBL" id="JASAOG010000186">
    <property type="protein sequence ID" value="KAK0045072.1"/>
    <property type="molecule type" value="Genomic_DNA"/>
</dbReference>
<sequence>SALGLLLVAVVSHYRSTKFVERTLFHCGPVRLHTGWFSTTSVTCAMECRN</sequence>
<protein>
    <submittedName>
        <fullName evidence="1">Uncharacterized protein</fullName>
    </submittedName>
</protein>
<comment type="caution">
    <text evidence="1">The sequence shown here is derived from an EMBL/GenBank/DDBJ whole genome shotgun (WGS) entry which is preliminary data.</text>
</comment>
<dbReference type="AlphaFoldDB" id="A0AAD8AZ72"/>
<evidence type="ECO:0000313" key="2">
    <source>
        <dbReference type="Proteomes" id="UP001233172"/>
    </source>
</evidence>
<organism evidence="1 2">
    <name type="scientific">Biomphalaria pfeifferi</name>
    <name type="common">Bloodfluke planorb</name>
    <name type="synonym">Freshwater snail</name>
    <dbReference type="NCBI Taxonomy" id="112525"/>
    <lineage>
        <taxon>Eukaryota</taxon>
        <taxon>Metazoa</taxon>
        <taxon>Spiralia</taxon>
        <taxon>Lophotrochozoa</taxon>
        <taxon>Mollusca</taxon>
        <taxon>Gastropoda</taxon>
        <taxon>Heterobranchia</taxon>
        <taxon>Euthyneura</taxon>
        <taxon>Panpulmonata</taxon>
        <taxon>Hygrophila</taxon>
        <taxon>Lymnaeoidea</taxon>
        <taxon>Planorbidae</taxon>
        <taxon>Biomphalaria</taxon>
    </lineage>
</organism>
<name>A0AAD8AZ72_BIOPF</name>
<dbReference type="Proteomes" id="UP001233172">
    <property type="component" value="Unassembled WGS sequence"/>
</dbReference>